<name>A0A0G4F656_VITBC</name>
<evidence type="ECO:0000256" key="2">
    <source>
        <dbReference type="ARBA" id="ARBA00022692"/>
    </source>
</evidence>
<dbReference type="PANTHER" id="PTHR11132">
    <property type="entry name" value="SOLUTE CARRIER FAMILY 35"/>
    <property type="match status" value="1"/>
</dbReference>
<feature type="transmembrane region" description="Helical" evidence="6">
    <location>
        <begin position="268"/>
        <end position="289"/>
    </location>
</feature>
<keyword evidence="3 6" id="KW-1133">Transmembrane helix</keyword>
<feature type="transmembrane region" description="Helical" evidence="6">
    <location>
        <begin position="198"/>
        <end position="220"/>
    </location>
</feature>
<dbReference type="EMBL" id="CDMY01000379">
    <property type="protein sequence ID" value="CEM07874.1"/>
    <property type="molecule type" value="Genomic_DNA"/>
</dbReference>
<keyword evidence="2 6" id="KW-0812">Transmembrane</keyword>
<dbReference type="Pfam" id="PF03151">
    <property type="entry name" value="TPT"/>
    <property type="match status" value="1"/>
</dbReference>
<keyword evidence="9" id="KW-1185">Reference proteome</keyword>
<dbReference type="GO" id="GO:0016020">
    <property type="term" value="C:membrane"/>
    <property type="evidence" value="ECO:0007669"/>
    <property type="project" value="UniProtKB-SubCell"/>
</dbReference>
<dbReference type="VEuPathDB" id="CryptoDB:Vbra_3053"/>
<protein>
    <recommendedName>
        <fullName evidence="7">Sugar phosphate transporter domain-containing protein</fullName>
    </recommendedName>
</protein>
<dbReference type="SUPFAM" id="SSF103481">
    <property type="entry name" value="Multidrug resistance efflux transporter EmrE"/>
    <property type="match status" value="1"/>
</dbReference>
<evidence type="ECO:0000256" key="6">
    <source>
        <dbReference type="SAM" id="Phobius"/>
    </source>
</evidence>
<feature type="transmembrane region" description="Helical" evidence="6">
    <location>
        <begin position="43"/>
        <end position="64"/>
    </location>
</feature>
<feature type="transmembrane region" description="Helical" evidence="6">
    <location>
        <begin position="165"/>
        <end position="186"/>
    </location>
</feature>
<proteinExistence type="predicted"/>
<feature type="transmembrane region" description="Helical" evidence="6">
    <location>
        <begin position="133"/>
        <end position="159"/>
    </location>
</feature>
<gene>
    <name evidence="8" type="ORF">Vbra_3053</name>
</gene>
<feature type="transmembrane region" description="Helical" evidence="6">
    <location>
        <begin position="84"/>
        <end position="112"/>
    </location>
</feature>
<evidence type="ECO:0000256" key="5">
    <source>
        <dbReference type="SAM" id="MobiDB-lite"/>
    </source>
</evidence>
<reference evidence="8 9" key="1">
    <citation type="submission" date="2014-11" db="EMBL/GenBank/DDBJ databases">
        <authorList>
            <person name="Zhu J."/>
            <person name="Qi W."/>
            <person name="Song R."/>
        </authorList>
    </citation>
    <scope>NUCLEOTIDE SEQUENCE [LARGE SCALE GENOMIC DNA]</scope>
</reference>
<keyword evidence="4 6" id="KW-0472">Membrane</keyword>
<dbReference type="AlphaFoldDB" id="A0A0G4F656"/>
<feature type="compositionally biased region" description="Low complexity" evidence="5">
    <location>
        <begin position="359"/>
        <end position="370"/>
    </location>
</feature>
<organism evidence="8 9">
    <name type="scientific">Vitrella brassicaformis (strain CCMP3155)</name>
    <dbReference type="NCBI Taxonomy" id="1169540"/>
    <lineage>
        <taxon>Eukaryota</taxon>
        <taxon>Sar</taxon>
        <taxon>Alveolata</taxon>
        <taxon>Colpodellida</taxon>
        <taxon>Vitrellaceae</taxon>
        <taxon>Vitrella</taxon>
    </lineage>
</organism>
<feature type="compositionally biased region" description="Low complexity" evidence="5">
    <location>
        <begin position="380"/>
        <end position="394"/>
    </location>
</feature>
<feature type="domain" description="Sugar phosphate transporter" evidence="7">
    <location>
        <begin position="19"/>
        <end position="311"/>
    </location>
</feature>
<feature type="region of interest" description="Disordered" evidence="5">
    <location>
        <begin position="320"/>
        <end position="426"/>
    </location>
</feature>
<comment type="subcellular location">
    <subcellularLocation>
        <location evidence="1">Membrane</location>
        <topology evidence="1">Multi-pass membrane protein</topology>
    </subcellularLocation>
</comment>
<evidence type="ECO:0000256" key="1">
    <source>
        <dbReference type="ARBA" id="ARBA00004141"/>
    </source>
</evidence>
<dbReference type="OMA" id="WWTSNIV"/>
<dbReference type="PhylomeDB" id="A0A0G4F656"/>
<evidence type="ECO:0000256" key="3">
    <source>
        <dbReference type="ARBA" id="ARBA00022989"/>
    </source>
</evidence>
<dbReference type="Proteomes" id="UP000041254">
    <property type="component" value="Unassembled WGS sequence"/>
</dbReference>
<evidence type="ECO:0000313" key="8">
    <source>
        <dbReference type="EMBL" id="CEM07874.1"/>
    </source>
</evidence>
<evidence type="ECO:0000313" key="9">
    <source>
        <dbReference type="Proteomes" id="UP000041254"/>
    </source>
</evidence>
<feature type="compositionally biased region" description="Acidic residues" evidence="5">
    <location>
        <begin position="399"/>
        <end position="412"/>
    </location>
</feature>
<dbReference type="OrthoDB" id="5547497at2759"/>
<dbReference type="FunCoup" id="A0A0G4F656">
    <property type="interactions" value="41"/>
</dbReference>
<evidence type="ECO:0000259" key="7">
    <source>
        <dbReference type="Pfam" id="PF03151"/>
    </source>
</evidence>
<feature type="compositionally biased region" description="Basic and acidic residues" evidence="5">
    <location>
        <begin position="321"/>
        <end position="355"/>
    </location>
</feature>
<feature type="transmembrane region" description="Helical" evidence="6">
    <location>
        <begin position="17"/>
        <end position="36"/>
    </location>
</feature>
<feature type="transmembrane region" description="Helical" evidence="6">
    <location>
        <begin position="240"/>
        <end position="261"/>
    </location>
</feature>
<accession>A0A0G4F656</accession>
<dbReference type="InterPro" id="IPR037185">
    <property type="entry name" value="EmrE-like"/>
</dbReference>
<dbReference type="InterPro" id="IPR050186">
    <property type="entry name" value="TPT_transporter"/>
</dbReference>
<dbReference type="InterPro" id="IPR004853">
    <property type="entry name" value="Sugar_P_trans_dom"/>
</dbReference>
<dbReference type="InParanoid" id="A0A0G4F656"/>
<sequence length="426" mass="46556">MAASGGMGLLPPDIERLVAVITFYMVVSLSIVFLNFSIFTKVVTLPVFVSWFQMVVSFALTNVFGRLGQRYESLSFWPPYSFNWNTATTILPLTLSYVGMITMNNVCLKYVAVSTYQVARSSTILFNLLLSRYLLHAEISVQAVYACVVVCLGIVAGALDPKSLTLLGLLTGTVGSLFWALYSVNVKKYLALVDGNQFVLLNYNLTWSCILFLPLIFLFQEHTGVVDIPTDPTDESFYQVWGAMVLSGVFGFMMNIAVFLVIKATSPLTFNIIGTVKATIQSLGGFLIFGDETNLQNITGIALCLVGSFWYGKAKQAQAQQERERLPTTTTDAEKKGLVMGEKDGKEMVIGRPSDEDNSSSVSTHVSSSDSPHKHQHHYTTVVGGTSKKTVGSVNPMSDSDEDEAADGDLDDPDVRKMKSLLGGRA</sequence>
<feature type="transmembrane region" description="Helical" evidence="6">
    <location>
        <begin position="295"/>
        <end position="312"/>
    </location>
</feature>
<evidence type="ECO:0000256" key="4">
    <source>
        <dbReference type="ARBA" id="ARBA00023136"/>
    </source>
</evidence>